<comment type="caution">
    <text evidence="2">The sequence shown here is derived from an EMBL/GenBank/DDBJ whole genome shotgun (WGS) entry which is preliminary data.</text>
</comment>
<evidence type="ECO:0000256" key="1">
    <source>
        <dbReference type="SAM" id="MobiDB-lite"/>
    </source>
</evidence>
<dbReference type="AlphaFoldDB" id="X0U7V4"/>
<organism evidence="2">
    <name type="scientific">marine sediment metagenome</name>
    <dbReference type="NCBI Taxonomy" id="412755"/>
    <lineage>
        <taxon>unclassified sequences</taxon>
        <taxon>metagenomes</taxon>
        <taxon>ecological metagenomes</taxon>
    </lineage>
</organism>
<proteinExistence type="predicted"/>
<feature type="non-terminal residue" evidence="2">
    <location>
        <position position="1"/>
    </location>
</feature>
<gene>
    <name evidence="2" type="ORF">S01H1_32230</name>
</gene>
<sequence length="33" mass="3386">LEPEGYGVVTAADGASEVHEELSTASHMSSNPI</sequence>
<feature type="region of interest" description="Disordered" evidence="1">
    <location>
        <begin position="1"/>
        <end position="33"/>
    </location>
</feature>
<feature type="compositionally biased region" description="Polar residues" evidence="1">
    <location>
        <begin position="23"/>
        <end position="33"/>
    </location>
</feature>
<accession>X0U7V4</accession>
<reference evidence="2" key="1">
    <citation type="journal article" date="2014" name="Front. Microbiol.">
        <title>High frequency of phylogenetically diverse reductive dehalogenase-homologous genes in deep subseafloor sedimentary metagenomes.</title>
        <authorList>
            <person name="Kawai M."/>
            <person name="Futagami T."/>
            <person name="Toyoda A."/>
            <person name="Takaki Y."/>
            <person name="Nishi S."/>
            <person name="Hori S."/>
            <person name="Arai W."/>
            <person name="Tsubouchi T."/>
            <person name="Morono Y."/>
            <person name="Uchiyama I."/>
            <person name="Ito T."/>
            <person name="Fujiyama A."/>
            <person name="Inagaki F."/>
            <person name="Takami H."/>
        </authorList>
    </citation>
    <scope>NUCLEOTIDE SEQUENCE</scope>
    <source>
        <strain evidence="2">Expedition CK06-06</strain>
    </source>
</reference>
<name>X0U7V4_9ZZZZ</name>
<evidence type="ECO:0000313" key="2">
    <source>
        <dbReference type="EMBL" id="GAF96442.1"/>
    </source>
</evidence>
<protein>
    <submittedName>
        <fullName evidence="2">Uncharacterized protein</fullName>
    </submittedName>
</protein>
<dbReference type="EMBL" id="BARS01019945">
    <property type="protein sequence ID" value="GAF96442.1"/>
    <property type="molecule type" value="Genomic_DNA"/>
</dbReference>